<protein>
    <submittedName>
        <fullName evidence="1">Alkaline phosphatase family protein</fullName>
    </submittedName>
</protein>
<dbReference type="Gene3D" id="3.40.720.10">
    <property type="entry name" value="Alkaline Phosphatase, subunit A"/>
    <property type="match status" value="1"/>
</dbReference>
<dbReference type="PANTHER" id="PTHR10151:SF120">
    <property type="entry name" value="BIS(5'-ADENOSYL)-TRIPHOSPHATASE"/>
    <property type="match status" value="1"/>
</dbReference>
<dbReference type="EMBL" id="JAFIDN010000019">
    <property type="protein sequence ID" value="MBP3193975.1"/>
    <property type="molecule type" value="Genomic_DNA"/>
</dbReference>
<dbReference type="AlphaFoldDB" id="A0A8J7RLR1"/>
<name>A0A8J7RLR1_9BACT</name>
<comment type="caution">
    <text evidence="1">The sequence shown here is derived from an EMBL/GenBank/DDBJ whole genome shotgun (WGS) entry which is preliminary data.</text>
</comment>
<sequence length="535" mass="60482">MTFHFKPYYLYIDLHISLLLSYTVDTNIFKTMFKKVLLLFFFSFFLSQVADATEKKVLVIGLDGILPDAVNKEYTPNLYSLFDNDSGLLAFGYTQDLTFSGPSWSATFNGVHHDRHGVTTNSYTGHDFTDTPHFLKRLKMFDPDIYTASLLTWDQLPNNFKKPDGTPFGVDSLVFHDRHEDNGDVNVTKATVELLRYQDPDAIFYYQNDIDAAGHSYGFSMDIEEYRQQLRVTDQRVGDVLEALNSRTGVTDGTEEWLIVVVSDHGGLGTGHRGNYYVQRFVPMILSGPAVDIEDMNVRPRVVDVARTVLSFMGVPEEEQADLDGRNLLDPVSMPEPVFDTNLVFNGDAEFDRGAKDNSLDHAVSGWRDQQYTGAYDGWHSMTVLQLPEDETHIGPDENKIERKARNAFIGGSKGSFSKITQHRDLSPLETDIDQRNVKYELDGYLGRKARSSDKMMFMAVFLGENNETIASVMLKEEEINRTDKTVLNYEETDGVVPPGTRKVVFSLYALGDPSQEGVYALADKLSFVLKKRNN</sequence>
<proteinExistence type="predicted"/>
<organism evidence="1 2">
    <name type="scientific">Natronogracilivirga saccharolytica</name>
    <dbReference type="NCBI Taxonomy" id="2812953"/>
    <lineage>
        <taxon>Bacteria</taxon>
        <taxon>Pseudomonadati</taxon>
        <taxon>Balneolota</taxon>
        <taxon>Balneolia</taxon>
        <taxon>Balneolales</taxon>
        <taxon>Cyclonatronaceae</taxon>
        <taxon>Natronogracilivirga</taxon>
    </lineage>
</organism>
<evidence type="ECO:0000313" key="2">
    <source>
        <dbReference type="Proteomes" id="UP000673975"/>
    </source>
</evidence>
<accession>A0A8J7RLR1</accession>
<dbReference type="GO" id="GO:0016787">
    <property type="term" value="F:hydrolase activity"/>
    <property type="evidence" value="ECO:0007669"/>
    <property type="project" value="UniProtKB-ARBA"/>
</dbReference>
<reference evidence="1" key="1">
    <citation type="submission" date="2021-02" db="EMBL/GenBank/DDBJ databases">
        <title>Natronogracilivirga saccharolytica gen. nov. sp. nov. a new anaerobic, haloalkiliphilic carbohydrate-fermenting bacterium from soda lake and proposing of Cyclonatronumiaceae fam. nov. in the phylum Balneolaeota.</title>
        <authorList>
            <person name="Zhilina T.N."/>
            <person name="Sorokin D.Y."/>
            <person name="Zavarzina D.G."/>
            <person name="Toshchakov S.V."/>
            <person name="Kublanov I.V."/>
        </authorList>
    </citation>
    <scope>NUCLEOTIDE SEQUENCE</scope>
    <source>
        <strain evidence="1">Z-1702</strain>
    </source>
</reference>
<keyword evidence="2" id="KW-1185">Reference proteome</keyword>
<gene>
    <name evidence="1" type="ORF">NATSA_14955</name>
</gene>
<dbReference type="InterPro" id="IPR017850">
    <property type="entry name" value="Alkaline_phosphatase_core_sf"/>
</dbReference>
<evidence type="ECO:0000313" key="1">
    <source>
        <dbReference type="EMBL" id="MBP3193975.1"/>
    </source>
</evidence>
<dbReference type="Proteomes" id="UP000673975">
    <property type="component" value="Unassembled WGS sequence"/>
</dbReference>
<dbReference type="PANTHER" id="PTHR10151">
    <property type="entry name" value="ECTONUCLEOTIDE PYROPHOSPHATASE/PHOSPHODIESTERASE"/>
    <property type="match status" value="1"/>
</dbReference>
<dbReference type="CDD" id="cd00016">
    <property type="entry name" value="ALP_like"/>
    <property type="match status" value="1"/>
</dbReference>
<dbReference type="InterPro" id="IPR002591">
    <property type="entry name" value="Phosphodiest/P_Trfase"/>
</dbReference>
<dbReference type="SUPFAM" id="SSF53649">
    <property type="entry name" value="Alkaline phosphatase-like"/>
    <property type="match status" value="1"/>
</dbReference>
<dbReference type="Pfam" id="PF01663">
    <property type="entry name" value="Phosphodiest"/>
    <property type="match status" value="1"/>
</dbReference>